<proteinExistence type="predicted"/>
<sequence>IGFDATKKAATDLYSKTRLSPDDVQVIELHDCFSANELITYEALGLCPEGKAGELIDKCQNTYGGRWVINPSGGLISKGHPIGATDAQRLESESLKIIFCSIGFDATKKAATDLYSKTRLSPDDVQVIELHDCFSANELITYEALGLCPEGKAGDLIDKCQNTYGGRWVINPSGGLISKGHPIGATELYKYVSNQKYGGPYDYHMASHRIGQSWEWGGPMASHMVDDFSGGSYRTCPQLHVNNYDLARDNNRDIPGNGTSASAM</sequence>
<reference evidence="3" key="1">
    <citation type="submission" date="2022-11" db="UniProtKB">
        <authorList>
            <consortium name="WormBaseParasite"/>
        </authorList>
    </citation>
    <scope>IDENTIFICATION</scope>
</reference>
<protein>
    <submittedName>
        <fullName evidence="3">Thiolase C-terminal domain-containing protein</fullName>
    </submittedName>
</protein>
<keyword evidence="2" id="KW-1185">Reference proteome</keyword>
<dbReference type="AlphaFoldDB" id="A0A915K371"/>
<accession>A0A915K371</accession>
<evidence type="ECO:0000313" key="2">
    <source>
        <dbReference type="Proteomes" id="UP000887565"/>
    </source>
</evidence>
<dbReference type="InterPro" id="IPR055140">
    <property type="entry name" value="Thiolase_C_2"/>
</dbReference>
<feature type="domain" description="Thiolase C-terminal" evidence="1">
    <location>
        <begin position="104"/>
        <end position="224"/>
    </location>
</feature>
<dbReference type="PANTHER" id="PTHR42870">
    <property type="entry name" value="ACETYL-COA C-ACETYLTRANSFERASE"/>
    <property type="match status" value="1"/>
</dbReference>
<dbReference type="Proteomes" id="UP000887565">
    <property type="component" value="Unplaced"/>
</dbReference>
<organism evidence="2 3">
    <name type="scientific">Romanomermis culicivorax</name>
    <name type="common">Nematode worm</name>
    <dbReference type="NCBI Taxonomy" id="13658"/>
    <lineage>
        <taxon>Eukaryota</taxon>
        <taxon>Metazoa</taxon>
        <taxon>Ecdysozoa</taxon>
        <taxon>Nematoda</taxon>
        <taxon>Enoplea</taxon>
        <taxon>Dorylaimia</taxon>
        <taxon>Mermithida</taxon>
        <taxon>Mermithoidea</taxon>
        <taxon>Mermithidae</taxon>
        <taxon>Romanomermis</taxon>
    </lineage>
</organism>
<dbReference type="Gene3D" id="3.40.47.10">
    <property type="match status" value="2"/>
</dbReference>
<feature type="domain" description="Thiolase C-terminal" evidence="1">
    <location>
        <begin position="3"/>
        <end position="89"/>
    </location>
</feature>
<name>A0A915K371_ROMCU</name>
<dbReference type="GO" id="GO:0016746">
    <property type="term" value="F:acyltransferase activity"/>
    <property type="evidence" value="ECO:0007669"/>
    <property type="project" value="InterPro"/>
</dbReference>
<dbReference type="InterPro" id="IPR016039">
    <property type="entry name" value="Thiolase-like"/>
</dbReference>
<dbReference type="Pfam" id="PF22691">
    <property type="entry name" value="Thiolase_C_1"/>
    <property type="match status" value="2"/>
</dbReference>
<dbReference type="WBParaSite" id="nRc.2.0.1.t32657-RA">
    <property type="protein sequence ID" value="nRc.2.0.1.t32657-RA"/>
    <property type="gene ID" value="nRc.2.0.1.g32657"/>
</dbReference>
<evidence type="ECO:0000313" key="3">
    <source>
        <dbReference type="WBParaSite" id="nRc.2.0.1.t32657-RA"/>
    </source>
</evidence>
<dbReference type="PANTHER" id="PTHR42870:SF1">
    <property type="entry name" value="NON-SPECIFIC LIPID-TRANSFER PROTEIN-LIKE 2"/>
    <property type="match status" value="1"/>
</dbReference>
<evidence type="ECO:0000259" key="1">
    <source>
        <dbReference type="Pfam" id="PF22691"/>
    </source>
</evidence>
<dbReference type="SUPFAM" id="SSF53901">
    <property type="entry name" value="Thiolase-like"/>
    <property type="match status" value="2"/>
</dbReference>